<accession>A0ABP7P1L9</accession>
<dbReference type="InterPro" id="IPR017946">
    <property type="entry name" value="PLC-like_Pdiesterase_TIM-brl"/>
</dbReference>
<name>A0ABP7P1L9_9BACT</name>
<organism evidence="2 3">
    <name type="scientific">Hymenobacter antarcticus</name>
    <dbReference type="NCBI Taxonomy" id="486270"/>
    <lineage>
        <taxon>Bacteria</taxon>
        <taxon>Pseudomonadati</taxon>
        <taxon>Bacteroidota</taxon>
        <taxon>Cytophagia</taxon>
        <taxon>Cytophagales</taxon>
        <taxon>Hymenobacteraceae</taxon>
        <taxon>Hymenobacter</taxon>
    </lineage>
</organism>
<dbReference type="Pfam" id="PF03009">
    <property type="entry name" value="GDPD"/>
    <property type="match status" value="1"/>
</dbReference>
<protein>
    <submittedName>
        <fullName evidence="2">Glycerophosphodiester phosphodiesterase family protein</fullName>
    </submittedName>
</protein>
<comment type="caution">
    <text evidence="2">The sequence shown here is derived from an EMBL/GenBank/DDBJ whole genome shotgun (WGS) entry which is preliminary data.</text>
</comment>
<dbReference type="EMBL" id="BAABDI010000001">
    <property type="protein sequence ID" value="GAA3958220.1"/>
    <property type="molecule type" value="Genomic_DNA"/>
</dbReference>
<evidence type="ECO:0000313" key="3">
    <source>
        <dbReference type="Proteomes" id="UP001501556"/>
    </source>
</evidence>
<sequence length="284" mass="31414">MSKAISPAFRPEVHGHRGCRGLLPENTLPAFLHALEQGVDVLELDVVISADNQVVVSHEPWLNPTICLGPAGERIPAEKPPRFNLYHMPYHSIRECDCGVLQHPDFPEQVSQPAFKPLLSEVLATVEAATRQLGRMPVKYSIEIKSSPADDGLFHPVPAEFLRLVLTEISSVGVLARAQLLCFDARILRLAHAQIPDLATCFLIEDELPWSQHLDQLGFVPTTLGPAFQSVTLAAVQQLRAAYPTLKLVPWTVNLPQDMRRLIALRVDGITTDYPNRLIAVLGE</sequence>
<keyword evidence="3" id="KW-1185">Reference proteome</keyword>
<dbReference type="Gene3D" id="3.20.20.190">
    <property type="entry name" value="Phosphatidylinositol (PI) phosphodiesterase"/>
    <property type="match status" value="1"/>
</dbReference>
<gene>
    <name evidence="2" type="ORF">GCM10022407_01920</name>
</gene>
<dbReference type="PROSITE" id="PS51704">
    <property type="entry name" value="GP_PDE"/>
    <property type="match status" value="1"/>
</dbReference>
<proteinExistence type="predicted"/>
<dbReference type="Proteomes" id="UP001501556">
    <property type="component" value="Unassembled WGS sequence"/>
</dbReference>
<evidence type="ECO:0000313" key="2">
    <source>
        <dbReference type="EMBL" id="GAA3958220.1"/>
    </source>
</evidence>
<evidence type="ECO:0000259" key="1">
    <source>
        <dbReference type="PROSITE" id="PS51704"/>
    </source>
</evidence>
<dbReference type="InterPro" id="IPR030395">
    <property type="entry name" value="GP_PDE_dom"/>
</dbReference>
<dbReference type="RefSeq" id="WP_345119986.1">
    <property type="nucleotide sequence ID" value="NZ_BAABDI010000001.1"/>
</dbReference>
<dbReference type="SUPFAM" id="SSF51695">
    <property type="entry name" value="PLC-like phosphodiesterases"/>
    <property type="match status" value="1"/>
</dbReference>
<reference evidence="3" key="1">
    <citation type="journal article" date="2019" name="Int. J. Syst. Evol. Microbiol.">
        <title>The Global Catalogue of Microorganisms (GCM) 10K type strain sequencing project: providing services to taxonomists for standard genome sequencing and annotation.</title>
        <authorList>
            <consortium name="The Broad Institute Genomics Platform"/>
            <consortium name="The Broad Institute Genome Sequencing Center for Infectious Disease"/>
            <person name="Wu L."/>
            <person name="Ma J."/>
        </authorList>
    </citation>
    <scope>NUCLEOTIDE SEQUENCE [LARGE SCALE GENOMIC DNA]</scope>
    <source>
        <strain evidence="3">JCM 17217</strain>
    </source>
</reference>
<dbReference type="PANTHER" id="PTHR46211">
    <property type="entry name" value="GLYCEROPHOSPHORYL DIESTER PHOSPHODIESTERASE"/>
    <property type="match status" value="1"/>
</dbReference>
<dbReference type="PANTHER" id="PTHR46211:SF14">
    <property type="entry name" value="GLYCEROPHOSPHODIESTER PHOSPHODIESTERASE"/>
    <property type="match status" value="1"/>
</dbReference>
<feature type="domain" description="GP-PDE" evidence="1">
    <location>
        <begin position="11"/>
        <end position="282"/>
    </location>
</feature>